<comment type="caution">
    <text evidence="3">The sequence shown here is derived from an EMBL/GenBank/DDBJ whole genome shotgun (WGS) entry which is preliminary data.</text>
</comment>
<reference evidence="3 4" key="1">
    <citation type="submission" date="2020-01" db="EMBL/GenBank/DDBJ databases">
        <title>Insect and environment-associated Actinomycetes.</title>
        <authorList>
            <person name="Currrie C."/>
            <person name="Chevrette M."/>
            <person name="Carlson C."/>
            <person name="Stubbendieck R."/>
            <person name="Wendt-Pienkowski E."/>
        </authorList>
    </citation>
    <scope>NUCLEOTIDE SEQUENCE [LARGE SCALE GENOMIC DNA]</scope>
    <source>
        <strain evidence="3 4">SID8189</strain>
    </source>
</reference>
<evidence type="ECO:0000259" key="2">
    <source>
        <dbReference type="Pfam" id="PF13600"/>
    </source>
</evidence>
<accession>A0A9X5CSM5</accession>
<gene>
    <name evidence="3" type="ORF">G3I18_36535</name>
</gene>
<proteinExistence type="predicted"/>
<protein>
    <submittedName>
        <fullName evidence="3">DUF4140 domain-containing protein</fullName>
    </submittedName>
</protein>
<dbReference type="Pfam" id="PF13600">
    <property type="entry name" value="DUF4140"/>
    <property type="match status" value="1"/>
</dbReference>
<dbReference type="EMBL" id="JAAGNA010001286">
    <property type="protein sequence ID" value="NEC54014.1"/>
    <property type="molecule type" value="Genomic_DNA"/>
</dbReference>
<dbReference type="AlphaFoldDB" id="A0A9X5CSM5"/>
<name>A0A9X5CSM5_9ACTN</name>
<evidence type="ECO:0000313" key="4">
    <source>
        <dbReference type="Proteomes" id="UP000471745"/>
    </source>
</evidence>
<keyword evidence="4" id="KW-1185">Reference proteome</keyword>
<evidence type="ECO:0000313" key="3">
    <source>
        <dbReference type="EMBL" id="NEC54014.1"/>
    </source>
</evidence>
<dbReference type="InterPro" id="IPR025554">
    <property type="entry name" value="DUF4140"/>
</dbReference>
<dbReference type="RefSeq" id="WP_163092154.1">
    <property type="nucleotide sequence ID" value="NZ_JAAGNA010001286.1"/>
</dbReference>
<dbReference type="Proteomes" id="UP000471745">
    <property type="component" value="Unassembled WGS sequence"/>
</dbReference>
<feature type="domain" description="DUF4140" evidence="2">
    <location>
        <begin position="20"/>
        <end position="120"/>
    </location>
</feature>
<evidence type="ECO:0000256" key="1">
    <source>
        <dbReference type="SAM" id="MobiDB-lite"/>
    </source>
</evidence>
<feature type="non-terminal residue" evidence="3">
    <location>
        <position position="138"/>
    </location>
</feature>
<sequence length="138" mass="14878">MSTSPSSEPTAPAPLPVTAVTCTEDRAHVERTATLELRPGTQLLRLGPVSALAVDRTLHAELTAGFPATVLDVRIVRAWTPRGPEPSDDDSPLRRRVTSLEEERPLLEQRRDRLAARGEALGRLAADLLREIGEGAGS</sequence>
<feature type="region of interest" description="Disordered" evidence="1">
    <location>
        <begin position="80"/>
        <end position="104"/>
    </location>
</feature>
<organism evidence="3 4">
    <name type="scientific">Actinospica acidiphila</name>
    <dbReference type="NCBI Taxonomy" id="304899"/>
    <lineage>
        <taxon>Bacteria</taxon>
        <taxon>Bacillati</taxon>
        <taxon>Actinomycetota</taxon>
        <taxon>Actinomycetes</taxon>
        <taxon>Catenulisporales</taxon>
        <taxon>Actinospicaceae</taxon>
        <taxon>Actinospica</taxon>
    </lineage>
</organism>